<dbReference type="AlphaFoldDB" id="A0A1X1RWW1"/>
<dbReference type="InterPro" id="IPR000683">
    <property type="entry name" value="Gfo/Idh/MocA-like_OxRdtase_N"/>
</dbReference>
<proteinExistence type="predicted"/>
<sequence length="325" mass="34799">MSTAPVRLALIGLGNMGMEHLAIFASLQPRAHIRALADSHAPFAERAAAAVPTAAVYHDPLDCVNNADVDAVVVATADNTHHEIVEACIARGLFVFCEKPLTTSADRSLRLVNAERATGRRLVQVDYMRRYDADYQDVYRALQSGRIGEPVLISQRHRNPLAVINFDEQQLITSSASHDIDVFRWLCGEDVSEVSAIAKASRDESTVFVVLTLTSQSGVLGIMELGRGPGLDYDIGCEIVGSSGVLTLASPTPTDSSADGDAPLPEAWMQRFHRAYRSQDAAWLAGVVGGSFTGASSYDGYATNVVIDAALASLASGRPQSVRQT</sequence>
<evidence type="ECO:0000313" key="4">
    <source>
        <dbReference type="EMBL" id="ORV19578.1"/>
    </source>
</evidence>
<dbReference type="EMBL" id="LQOM01000006">
    <property type="protein sequence ID" value="ORV19578.1"/>
    <property type="molecule type" value="Genomic_DNA"/>
</dbReference>
<protein>
    <recommendedName>
        <fullName evidence="8">Gfo/Idh/MocA family oxidoreductase</fullName>
    </recommendedName>
</protein>
<keyword evidence="1" id="KW-0560">Oxidoreductase</keyword>
<keyword evidence="6" id="KW-1185">Reference proteome</keyword>
<name>A0A1X1RWW1_MYCCE</name>
<dbReference type="SUPFAM" id="SSF55347">
    <property type="entry name" value="Glyceraldehyde-3-phosphate dehydrogenase-like, C-terminal domain"/>
    <property type="match status" value="1"/>
</dbReference>
<evidence type="ECO:0000313" key="5">
    <source>
        <dbReference type="EMBL" id="PIB79131.1"/>
    </source>
</evidence>
<dbReference type="Pfam" id="PF01408">
    <property type="entry name" value="GFO_IDH_MocA"/>
    <property type="match status" value="1"/>
</dbReference>
<dbReference type="GO" id="GO:0000166">
    <property type="term" value="F:nucleotide binding"/>
    <property type="evidence" value="ECO:0007669"/>
    <property type="project" value="InterPro"/>
</dbReference>
<evidence type="ECO:0000313" key="7">
    <source>
        <dbReference type="Proteomes" id="UP000230971"/>
    </source>
</evidence>
<dbReference type="Pfam" id="PF22725">
    <property type="entry name" value="GFO_IDH_MocA_C3"/>
    <property type="match status" value="1"/>
</dbReference>
<dbReference type="Gene3D" id="3.30.360.10">
    <property type="entry name" value="Dihydrodipicolinate Reductase, domain 2"/>
    <property type="match status" value="1"/>
</dbReference>
<evidence type="ECO:0000259" key="2">
    <source>
        <dbReference type="Pfam" id="PF01408"/>
    </source>
</evidence>
<gene>
    <name evidence="4" type="ORF">AWB95_01380</name>
    <name evidence="5" type="ORF">CQY23_10645</name>
</gene>
<evidence type="ECO:0000313" key="6">
    <source>
        <dbReference type="Proteomes" id="UP000193907"/>
    </source>
</evidence>
<dbReference type="Proteomes" id="UP000193907">
    <property type="component" value="Unassembled WGS sequence"/>
</dbReference>
<accession>A0A1X1RWW1</accession>
<comment type="caution">
    <text evidence="4">The sequence shown here is derived from an EMBL/GenBank/DDBJ whole genome shotgun (WGS) entry which is preliminary data.</text>
</comment>
<dbReference type="EMBL" id="PDKV01000010">
    <property type="protein sequence ID" value="PIB79131.1"/>
    <property type="molecule type" value="Genomic_DNA"/>
</dbReference>
<organism evidence="4 6">
    <name type="scientific">Mycobacterium celatum</name>
    <dbReference type="NCBI Taxonomy" id="28045"/>
    <lineage>
        <taxon>Bacteria</taxon>
        <taxon>Bacillati</taxon>
        <taxon>Actinomycetota</taxon>
        <taxon>Actinomycetes</taxon>
        <taxon>Mycobacteriales</taxon>
        <taxon>Mycobacteriaceae</taxon>
        <taxon>Mycobacterium</taxon>
    </lineage>
</organism>
<evidence type="ECO:0000259" key="3">
    <source>
        <dbReference type="Pfam" id="PF22725"/>
    </source>
</evidence>
<feature type="domain" description="GFO/IDH/MocA-like oxidoreductase" evidence="3">
    <location>
        <begin position="135"/>
        <end position="246"/>
    </location>
</feature>
<dbReference type="InterPro" id="IPR036291">
    <property type="entry name" value="NAD(P)-bd_dom_sf"/>
</dbReference>
<dbReference type="Gene3D" id="3.40.50.720">
    <property type="entry name" value="NAD(P)-binding Rossmann-like Domain"/>
    <property type="match status" value="1"/>
</dbReference>
<evidence type="ECO:0000256" key="1">
    <source>
        <dbReference type="ARBA" id="ARBA00023002"/>
    </source>
</evidence>
<dbReference type="GO" id="GO:0016491">
    <property type="term" value="F:oxidoreductase activity"/>
    <property type="evidence" value="ECO:0007669"/>
    <property type="project" value="UniProtKB-KW"/>
</dbReference>
<reference evidence="4 6" key="1">
    <citation type="submission" date="2016-01" db="EMBL/GenBank/DDBJ databases">
        <title>The new phylogeny of the genus Mycobacterium.</title>
        <authorList>
            <person name="Tarcisio F."/>
            <person name="Conor M."/>
            <person name="Antonella G."/>
            <person name="Elisabetta G."/>
            <person name="Giulia F.S."/>
            <person name="Sara T."/>
            <person name="Anna F."/>
            <person name="Clotilde B."/>
            <person name="Roberto B."/>
            <person name="Veronica D.S."/>
            <person name="Fabio R."/>
            <person name="Monica P."/>
            <person name="Olivier J."/>
            <person name="Enrico T."/>
            <person name="Nicola S."/>
        </authorList>
    </citation>
    <scope>NUCLEOTIDE SEQUENCE [LARGE SCALE GENOMIC DNA]</scope>
    <source>
        <strain evidence="4 6">DSM 44243</strain>
    </source>
</reference>
<feature type="domain" description="Gfo/Idh/MocA-like oxidoreductase N-terminal" evidence="2">
    <location>
        <begin position="7"/>
        <end position="126"/>
    </location>
</feature>
<evidence type="ECO:0008006" key="8">
    <source>
        <dbReference type="Google" id="ProtNLM"/>
    </source>
</evidence>
<dbReference type="InterPro" id="IPR055170">
    <property type="entry name" value="GFO_IDH_MocA-like_dom"/>
</dbReference>
<dbReference type="OrthoDB" id="256869at2"/>
<dbReference type="STRING" id="28045.AWB95_01380"/>
<dbReference type="RefSeq" id="WP_062541217.1">
    <property type="nucleotide sequence ID" value="NZ_BBUN01000346.1"/>
</dbReference>
<dbReference type="PANTHER" id="PTHR43818">
    <property type="entry name" value="BCDNA.GH03377"/>
    <property type="match status" value="1"/>
</dbReference>
<reference evidence="5 7" key="2">
    <citation type="journal article" date="2017" name="Infect. Genet. Evol.">
        <title>The new phylogeny of the genus Mycobacterium: The old and the news.</title>
        <authorList>
            <person name="Tortoli E."/>
            <person name="Fedrizzi T."/>
            <person name="Meehan C.J."/>
            <person name="Trovato A."/>
            <person name="Grottola A."/>
            <person name="Giacobazzi E."/>
            <person name="Serpini G.F."/>
            <person name="Tagliazucchi S."/>
            <person name="Fabio A."/>
            <person name="Bettua C."/>
            <person name="Bertorelli R."/>
            <person name="Frascaro F."/>
            <person name="De Sanctis V."/>
            <person name="Pecorari M."/>
            <person name="Jousson O."/>
            <person name="Segata N."/>
            <person name="Cirillo D.M."/>
        </authorList>
    </citation>
    <scope>NUCLEOTIDE SEQUENCE [LARGE SCALE GENOMIC DNA]</scope>
    <source>
        <strain evidence="5 7">NCTC 12882</strain>
    </source>
</reference>
<dbReference type="Proteomes" id="UP000230971">
    <property type="component" value="Unassembled WGS sequence"/>
</dbReference>
<dbReference type="PANTHER" id="PTHR43818:SF11">
    <property type="entry name" value="BCDNA.GH03377"/>
    <property type="match status" value="1"/>
</dbReference>
<dbReference type="InterPro" id="IPR050463">
    <property type="entry name" value="Gfo/Idh/MocA_oxidrdct_glycsds"/>
</dbReference>
<dbReference type="SUPFAM" id="SSF51735">
    <property type="entry name" value="NAD(P)-binding Rossmann-fold domains"/>
    <property type="match status" value="1"/>
</dbReference>